<proteinExistence type="predicted"/>
<sequence length="43" mass="5163">MCFITGYRCVWSILDSEILNKVHSTLVLSHFYFVEYYKILRSS</sequence>
<dbReference type="Proteomes" id="UP000195667">
    <property type="component" value="Unassembled WGS sequence"/>
</dbReference>
<reference evidence="2" key="1">
    <citation type="submission" date="2017-02" db="EMBL/GenBank/DDBJ databases">
        <authorList>
            <person name="Daims H."/>
        </authorList>
    </citation>
    <scope>NUCLEOTIDE SEQUENCE [LARGE SCALE GENOMIC DNA]</scope>
</reference>
<dbReference type="EMBL" id="FUKI01000002">
    <property type="protein sequence ID" value="SJM89236.1"/>
    <property type="molecule type" value="Genomic_DNA"/>
</dbReference>
<name>A0A1R4GZ12_9GAMM</name>
<evidence type="ECO:0000313" key="1">
    <source>
        <dbReference type="EMBL" id="SJM89236.1"/>
    </source>
</evidence>
<evidence type="ECO:0000313" key="2">
    <source>
        <dbReference type="Proteomes" id="UP000195667"/>
    </source>
</evidence>
<protein>
    <submittedName>
        <fullName evidence="1">Uncharacterized protein</fullName>
    </submittedName>
</protein>
<gene>
    <name evidence="1" type="ORF">CRENPOLYSF1_100089</name>
</gene>
<organism evidence="1 2">
    <name type="scientific">Crenothrix polyspora</name>
    <dbReference type="NCBI Taxonomy" id="360316"/>
    <lineage>
        <taxon>Bacteria</taxon>
        <taxon>Pseudomonadati</taxon>
        <taxon>Pseudomonadota</taxon>
        <taxon>Gammaproteobacteria</taxon>
        <taxon>Methylococcales</taxon>
        <taxon>Crenotrichaceae</taxon>
        <taxon>Crenothrix</taxon>
    </lineage>
</organism>
<accession>A0A1R4GZ12</accession>
<keyword evidence="2" id="KW-1185">Reference proteome</keyword>
<dbReference type="AlphaFoldDB" id="A0A1R4GZ12"/>